<name>A0A0E9X1Y4_ANGAN</name>
<reference evidence="2" key="2">
    <citation type="journal article" date="2015" name="Fish Shellfish Immunol.">
        <title>Early steps in the European eel (Anguilla anguilla)-Vibrio vulnificus interaction in the gills: Role of the RtxA13 toxin.</title>
        <authorList>
            <person name="Callol A."/>
            <person name="Pajuelo D."/>
            <person name="Ebbesson L."/>
            <person name="Teles M."/>
            <person name="MacKenzie S."/>
            <person name="Amaro C."/>
        </authorList>
    </citation>
    <scope>NUCLEOTIDE SEQUENCE</scope>
</reference>
<dbReference type="AlphaFoldDB" id="A0A0E9X1Y4"/>
<accession>A0A0E9X1Y4</accession>
<organism evidence="2">
    <name type="scientific">Anguilla anguilla</name>
    <name type="common">European freshwater eel</name>
    <name type="synonym">Muraena anguilla</name>
    <dbReference type="NCBI Taxonomy" id="7936"/>
    <lineage>
        <taxon>Eukaryota</taxon>
        <taxon>Metazoa</taxon>
        <taxon>Chordata</taxon>
        <taxon>Craniata</taxon>
        <taxon>Vertebrata</taxon>
        <taxon>Euteleostomi</taxon>
        <taxon>Actinopterygii</taxon>
        <taxon>Neopterygii</taxon>
        <taxon>Teleostei</taxon>
        <taxon>Anguilliformes</taxon>
        <taxon>Anguillidae</taxon>
        <taxon>Anguilla</taxon>
    </lineage>
</organism>
<keyword evidence="1" id="KW-1133">Transmembrane helix</keyword>
<evidence type="ECO:0000256" key="1">
    <source>
        <dbReference type="SAM" id="Phobius"/>
    </source>
</evidence>
<dbReference type="EMBL" id="GBXM01012116">
    <property type="protein sequence ID" value="JAH96461.1"/>
    <property type="molecule type" value="Transcribed_RNA"/>
</dbReference>
<keyword evidence="1" id="KW-0472">Membrane</keyword>
<protein>
    <submittedName>
        <fullName evidence="2">Uncharacterized protein</fullName>
    </submittedName>
</protein>
<feature type="transmembrane region" description="Helical" evidence="1">
    <location>
        <begin position="20"/>
        <end position="41"/>
    </location>
</feature>
<sequence length="85" mass="9768">MTEKNAVHIGNELLWVTLRSTFMTIGCGYVFSIIMLAFKLYKIICIILRLKKCALRINLFVSPDFSKRLCAGLGMNVFVHNWVEL</sequence>
<keyword evidence="1" id="KW-0812">Transmembrane</keyword>
<evidence type="ECO:0000313" key="2">
    <source>
        <dbReference type="EMBL" id="JAH96461.1"/>
    </source>
</evidence>
<reference evidence="2" key="1">
    <citation type="submission" date="2014-11" db="EMBL/GenBank/DDBJ databases">
        <authorList>
            <person name="Amaro Gonzalez C."/>
        </authorList>
    </citation>
    <scope>NUCLEOTIDE SEQUENCE</scope>
</reference>
<proteinExistence type="predicted"/>